<dbReference type="KEGG" id="dpte:113795393"/>
<dbReference type="GO" id="GO:0005525">
    <property type="term" value="F:GTP binding"/>
    <property type="evidence" value="ECO:0007669"/>
    <property type="project" value="UniProtKB-KW"/>
</dbReference>
<dbReference type="OrthoDB" id="10249382at2759"/>
<gene>
    <name evidence="7" type="primary">LOC113795393</name>
</gene>
<evidence type="ECO:0000313" key="7">
    <source>
        <dbReference type="RefSeq" id="XP_027201386.1"/>
    </source>
</evidence>
<dbReference type="PRINTS" id="PR01519">
    <property type="entry name" value="EPSLNTUBULIN"/>
</dbReference>
<accession>A0A6P6Y8T1</accession>
<dbReference type="Gene3D" id="3.40.50.1440">
    <property type="entry name" value="Tubulin/FtsZ, GTPase domain"/>
    <property type="match status" value="1"/>
</dbReference>
<keyword evidence="3" id="KW-0547">Nucleotide-binding</keyword>
<dbReference type="AlphaFoldDB" id="A0A6P6Y8T1"/>
<protein>
    <submittedName>
        <fullName evidence="7">Tubulin gamma chain-like</fullName>
    </submittedName>
</protein>
<dbReference type="InterPro" id="IPR003008">
    <property type="entry name" value="Tubulin_FtsZ_GTPase"/>
</dbReference>
<keyword evidence="4" id="KW-0342">GTP-binding</keyword>
<dbReference type="SUPFAM" id="SSF52490">
    <property type="entry name" value="Tubulin nucleotide-binding domain-like"/>
    <property type="match status" value="1"/>
</dbReference>
<evidence type="ECO:0000256" key="4">
    <source>
        <dbReference type="ARBA" id="ARBA00023134"/>
    </source>
</evidence>
<dbReference type="InterPro" id="IPR004057">
    <property type="entry name" value="Epsilon_tubulin"/>
</dbReference>
<sequence length="272" mass="29198">MTREVITLSVGQCGNQLAHDFWLRLAEMLGINMAGCAPELTTEGSQFGRNVRYDVCFNEVEEGRFVARSVLLDLEPRIVNSILHGPQGALHSTKNAWVGSDGGGAGNLWTNGYAQGRLYADVIQEKVRAELEKADCAEAVNLLHSINGGTGSGLGSALLEFLRDAFPKKILQTYSVLPDCDASSSVVVQPYNAMLTFDRLTHCADAVHPIQNARLDAICTDTYQLAQPSVSTQNSIIADAVTALLAPLLFPSFANSSLASVLSSLVPLPKLH</sequence>
<evidence type="ECO:0000256" key="2">
    <source>
        <dbReference type="ARBA" id="ARBA00022701"/>
    </source>
</evidence>
<keyword evidence="2" id="KW-0493">Microtubule</keyword>
<keyword evidence="6" id="KW-1185">Reference proteome</keyword>
<evidence type="ECO:0000259" key="5">
    <source>
        <dbReference type="SMART" id="SM00864"/>
    </source>
</evidence>
<dbReference type="InterPro" id="IPR036525">
    <property type="entry name" value="Tubulin/FtsZ_GTPase_sf"/>
</dbReference>
<dbReference type="Pfam" id="PF00091">
    <property type="entry name" value="Tubulin"/>
    <property type="match status" value="1"/>
</dbReference>
<dbReference type="RefSeq" id="XP_027201386.1">
    <property type="nucleotide sequence ID" value="XM_027345585.1"/>
</dbReference>
<evidence type="ECO:0000256" key="1">
    <source>
        <dbReference type="ARBA" id="ARBA00009636"/>
    </source>
</evidence>
<feature type="domain" description="Tubulin/FtsZ GTPase" evidence="5">
    <location>
        <begin position="56"/>
        <end position="252"/>
    </location>
</feature>
<feature type="non-terminal residue" evidence="7">
    <location>
        <position position="272"/>
    </location>
</feature>
<dbReference type="PRINTS" id="PR01161">
    <property type="entry name" value="TUBULIN"/>
</dbReference>
<dbReference type="InterPro" id="IPR000217">
    <property type="entry name" value="Tubulin"/>
</dbReference>
<dbReference type="PANTHER" id="PTHR11588">
    <property type="entry name" value="TUBULIN"/>
    <property type="match status" value="1"/>
</dbReference>
<organism evidence="6 7">
    <name type="scientific">Dermatophagoides pteronyssinus</name>
    <name type="common">European house dust mite</name>
    <dbReference type="NCBI Taxonomy" id="6956"/>
    <lineage>
        <taxon>Eukaryota</taxon>
        <taxon>Metazoa</taxon>
        <taxon>Ecdysozoa</taxon>
        <taxon>Arthropoda</taxon>
        <taxon>Chelicerata</taxon>
        <taxon>Arachnida</taxon>
        <taxon>Acari</taxon>
        <taxon>Acariformes</taxon>
        <taxon>Sarcoptiformes</taxon>
        <taxon>Astigmata</taxon>
        <taxon>Psoroptidia</taxon>
        <taxon>Analgoidea</taxon>
        <taxon>Pyroglyphidae</taxon>
        <taxon>Dermatophagoidinae</taxon>
        <taxon>Dermatophagoides</taxon>
    </lineage>
</organism>
<dbReference type="Proteomes" id="UP000515146">
    <property type="component" value="Unplaced"/>
</dbReference>
<reference evidence="7" key="1">
    <citation type="submission" date="2025-08" db="UniProtKB">
        <authorList>
            <consortium name="RefSeq"/>
        </authorList>
    </citation>
    <scope>IDENTIFICATION</scope>
    <source>
        <strain evidence="7">Airmid</strain>
    </source>
</reference>
<proteinExistence type="inferred from homology"/>
<comment type="similarity">
    <text evidence="1">Belongs to the tubulin family.</text>
</comment>
<name>A0A6P6Y8T1_DERPT</name>
<evidence type="ECO:0000313" key="6">
    <source>
        <dbReference type="Proteomes" id="UP000515146"/>
    </source>
</evidence>
<dbReference type="GO" id="GO:0005874">
    <property type="term" value="C:microtubule"/>
    <property type="evidence" value="ECO:0007669"/>
    <property type="project" value="UniProtKB-KW"/>
</dbReference>
<evidence type="ECO:0000256" key="3">
    <source>
        <dbReference type="ARBA" id="ARBA00022741"/>
    </source>
</evidence>
<dbReference type="SMART" id="SM00864">
    <property type="entry name" value="Tubulin"/>
    <property type="match status" value="1"/>
</dbReference>
<dbReference type="GO" id="GO:0007017">
    <property type="term" value="P:microtubule-based process"/>
    <property type="evidence" value="ECO:0007669"/>
    <property type="project" value="InterPro"/>
</dbReference>
<dbReference type="InParanoid" id="A0A6P6Y8T1"/>
<dbReference type="OMA" id="INMAGCA"/>